<reference evidence="16" key="1">
    <citation type="submission" date="2023-04" db="EMBL/GenBank/DDBJ databases">
        <title>Ambrosiozyma monospora NBRC 1965.</title>
        <authorList>
            <person name="Ichikawa N."/>
            <person name="Sato H."/>
            <person name="Tonouchi N."/>
        </authorList>
    </citation>
    <scope>NUCLEOTIDE SEQUENCE</scope>
    <source>
        <strain evidence="16">NBRC 1965</strain>
    </source>
</reference>
<comment type="pathway">
    <text evidence="2">Protein modification; protein glycosylation.</text>
</comment>
<dbReference type="InterPro" id="IPR001382">
    <property type="entry name" value="Glyco_hydro_47"/>
</dbReference>
<dbReference type="InterPro" id="IPR050749">
    <property type="entry name" value="Glycosyl_Hydrolase_47"/>
</dbReference>
<organism evidence="16 17">
    <name type="scientific">Ambrosiozyma monospora</name>
    <name type="common">Yeast</name>
    <name type="synonym">Endomycopsis monosporus</name>
    <dbReference type="NCBI Taxonomy" id="43982"/>
    <lineage>
        <taxon>Eukaryota</taxon>
        <taxon>Fungi</taxon>
        <taxon>Dikarya</taxon>
        <taxon>Ascomycota</taxon>
        <taxon>Saccharomycotina</taxon>
        <taxon>Pichiomycetes</taxon>
        <taxon>Pichiales</taxon>
        <taxon>Pichiaceae</taxon>
        <taxon>Ambrosiozyma</taxon>
    </lineage>
</organism>
<evidence type="ECO:0000256" key="1">
    <source>
        <dbReference type="ARBA" id="ARBA00001913"/>
    </source>
</evidence>
<evidence type="ECO:0000256" key="10">
    <source>
        <dbReference type="PIRSR" id="PIRSR601382-1"/>
    </source>
</evidence>
<feature type="region of interest" description="Disordered" evidence="14">
    <location>
        <begin position="621"/>
        <end position="645"/>
    </location>
</feature>
<evidence type="ECO:0000256" key="13">
    <source>
        <dbReference type="RuleBase" id="RU361193"/>
    </source>
</evidence>
<evidence type="ECO:0000256" key="9">
    <source>
        <dbReference type="ARBA" id="ARBA00048605"/>
    </source>
</evidence>
<feature type="region of interest" description="Disordered" evidence="14">
    <location>
        <begin position="571"/>
        <end position="602"/>
    </location>
</feature>
<evidence type="ECO:0000256" key="3">
    <source>
        <dbReference type="ARBA" id="ARBA00007658"/>
    </source>
</evidence>
<dbReference type="Gene3D" id="1.50.10.10">
    <property type="match status" value="1"/>
</dbReference>
<dbReference type="OrthoDB" id="8118055at2759"/>
<dbReference type="GO" id="GO:0005509">
    <property type="term" value="F:calcium ion binding"/>
    <property type="evidence" value="ECO:0007669"/>
    <property type="project" value="InterPro"/>
</dbReference>
<feature type="transmembrane region" description="Helical" evidence="15">
    <location>
        <begin position="48"/>
        <end position="68"/>
    </location>
</feature>
<dbReference type="SUPFAM" id="SSF48225">
    <property type="entry name" value="Seven-hairpin glycosidases"/>
    <property type="match status" value="1"/>
</dbReference>
<dbReference type="GO" id="GO:0016020">
    <property type="term" value="C:membrane"/>
    <property type="evidence" value="ECO:0007669"/>
    <property type="project" value="InterPro"/>
</dbReference>
<dbReference type="PANTHER" id="PTHR11742">
    <property type="entry name" value="MANNOSYL-OLIGOSACCHARIDE ALPHA-1,2-MANNOSIDASE-RELATED"/>
    <property type="match status" value="1"/>
</dbReference>
<evidence type="ECO:0000256" key="2">
    <source>
        <dbReference type="ARBA" id="ARBA00004922"/>
    </source>
</evidence>
<comment type="catalytic activity">
    <reaction evidence="9">
        <text>N(4)-(alpha-D-Man-(1-&gt;2)-alpha-D-Man-(1-&gt;2)-alpha-D-Man-(1-&gt;3)-[alpha-D-Man-(1-&gt;2)-alpha-D-Man-(1-&gt;3)-[alpha-D-Man-(1-&gt;2)-alpha-D-Man-(1-&gt;6)]-alpha-D-Man-(1-&gt;6)]-beta-D-Man-(1-&gt;4)-beta-D-GlcNAc-(1-&gt;4)-beta-D-GlcNAc)-L-asparaginyl-[protein] (N-glucan mannose isomer 9A1,2,3B1,2,3) + 4 H2O = N(4)-(alpha-D-Man-(1-&gt;3)-[alpha-D-Man-(1-&gt;3)-[alpha-D-Man-(1-&gt;6)]-alpha-D-Man-(1-&gt;6)]-beta-D-Man-(1-&gt;4)-beta-D-GlcNAc-(1-&gt;4)-beta-D-GlcNAc)-L-asparaginyl-[protein] (N-glucan mannose isomer 5A1,2) + 4 beta-D-mannose</text>
        <dbReference type="Rhea" id="RHEA:56008"/>
        <dbReference type="Rhea" id="RHEA-COMP:14356"/>
        <dbReference type="Rhea" id="RHEA-COMP:14367"/>
        <dbReference type="ChEBI" id="CHEBI:15377"/>
        <dbReference type="ChEBI" id="CHEBI:28563"/>
        <dbReference type="ChEBI" id="CHEBI:59087"/>
        <dbReference type="ChEBI" id="CHEBI:139493"/>
        <dbReference type="EC" id="3.2.1.113"/>
    </reaction>
</comment>
<evidence type="ECO:0000256" key="5">
    <source>
        <dbReference type="ARBA" id="ARBA00022801"/>
    </source>
</evidence>
<keyword evidence="5 13" id="KW-0378">Hydrolase</keyword>
<keyword evidence="15" id="KW-0812">Transmembrane</keyword>
<proteinExistence type="inferred from homology"/>
<feature type="binding site" evidence="11">
    <location>
        <position position="542"/>
    </location>
    <ligand>
        <name>Ca(2+)</name>
        <dbReference type="ChEBI" id="CHEBI:29108"/>
    </ligand>
</feature>
<feature type="disulfide bond" evidence="12">
    <location>
        <begin position="362"/>
        <end position="405"/>
    </location>
</feature>
<keyword evidence="15" id="KW-0472">Membrane</keyword>
<evidence type="ECO:0000256" key="8">
    <source>
        <dbReference type="ARBA" id="ARBA00047669"/>
    </source>
</evidence>
<protein>
    <recommendedName>
        <fullName evidence="13">alpha-1,2-Mannosidase</fullName>
        <ecNumber evidence="13">3.2.1.-</ecNumber>
    </recommendedName>
</protein>
<dbReference type="GO" id="GO:0005975">
    <property type="term" value="P:carbohydrate metabolic process"/>
    <property type="evidence" value="ECO:0007669"/>
    <property type="project" value="InterPro"/>
</dbReference>
<dbReference type="AlphaFoldDB" id="A0A9W6YSH2"/>
<comment type="similarity">
    <text evidence="3 13">Belongs to the glycosyl hydrolase 47 family.</text>
</comment>
<keyword evidence="6 11" id="KW-0106">Calcium</keyword>
<dbReference type="Pfam" id="PF01532">
    <property type="entry name" value="Glyco_hydro_47"/>
    <property type="match status" value="1"/>
</dbReference>
<evidence type="ECO:0000256" key="15">
    <source>
        <dbReference type="SAM" id="Phobius"/>
    </source>
</evidence>
<feature type="compositionally biased region" description="Basic and acidic residues" evidence="14">
    <location>
        <begin position="576"/>
        <end position="587"/>
    </location>
</feature>
<evidence type="ECO:0000256" key="6">
    <source>
        <dbReference type="ARBA" id="ARBA00022837"/>
    </source>
</evidence>
<comment type="cofactor">
    <cofactor evidence="1 11">
        <name>Ca(2+)</name>
        <dbReference type="ChEBI" id="CHEBI:29108"/>
    </cofactor>
</comment>
<comment type="caution">
    <text evidence="16">The sequence shown here is derived from an EMBL/GenBank/DDBJ whole genome shotgun (WGS) entry which is preliminary data.</text>
</comment>
<evidence type="ECO:0000313" key="16">
    <source>
        <dbReference type="EMBL" id="GMG19080.1"/>
    </source>
</evidence>
<dbReference type="EC" id="3.2.1.-" evidence="13"/>
<feature type="active site" evidence="10">
    <location>
        <position position="297"/>
    </location>
</feature>
<keyword evidence="15" id="KW-1133">Transmembrane helix</keyword>
<dbReference type="PRINTS" id="PR00747">
    <property type="entry name" value="GLYHDRLASE47"/>
</dbReference>
<comment type="catalytic activity">
    <reaction evidence="8">
        <text>N(4)-(alpha-D-Man-(1-&gt;2)-alpha-D-Man-(1-&gt;2)-alpha-D-Man-(1-&gt;3)-[alpha-D-Man-(1-&gt;3)-[alpha-D-Man-(1-&gt;2)-alpha-D-Man-(1-&gt;6)]-alpha-D-Man-(1-&gt;6)]-beta-D-Man-(1-&gt;4)-beta-D-GlcNAc-(1-&gt;4)-beta-D-GlcNAc)-L-asparaginyl-[protein] (N-glucan mannose isomer 8A1,2,3B1,3) + 3 H2O = N(4)-(alpha-D-Man-(1-&gt;3)-[alpha-D-Man-(1-&gt;3)-[alpha-D-Man-(1-&gt;6)]-alpha-D-Man-(1-&gt;6)]-beta-D-Man-(1-&gt;4)-beta-D-GlcNAc-(1-&gt;4)-beta-D-GlcNAc)-L-asparaginyl-[protein] (N-glucan mannose isomer 5A1,2) + 3 beta-D-mannose</text>
        <dbReference type="Rhea" id="RHEA:56028"/>
        <dbReference type="Rhea" id="RHEA-COMP:14358"/>
        <dbReference type="Rhea" id="RHEA-COMP:14367"/>
        <dbReference type="ChEBI" id="CHEBI:15377"/>
        <dbReference type="ChEBI" id="CHEBI:28563"/>
        <dbReference type="ChEBI" id="CHEBI:59087"/>
        <dbReference type="ChEBI" id="CHEBI:60628"/>
        <dbReference type="EC" id="3.2.1.113"/>
    </reaction>
</comment>
<evidence type="ECO:0000256" key="14">
    <source>
        <dbReference type="SAM" id="MobiDB-lite"/>
    </source>
</evidence>
<dbReference type="GO" id="GO:0004571">
    <property type="term" value="F:mannosyl-oligosaccharide 1,2-alpha-mannosidase activity"/>
    <property type="evidence" value="ECO:0007669"/>
    <property type="project" value="UniProtKB-EC"/>
</dbReference>
<evidence type="ECO:0000256" key="4">
    <source>
        <dbReference type="ARBA" id="ARBA00022723"/>
    </source>
</evidence>
<feature type="active site" description="Proton donor" evidence="10">
    <location>
        <position position="419"/>
    </location>
</feature>
<feature type="active site" evidence="10">
    <location>
        <position position="447"/>
    </location>
</feature>
<feature type="active site" description="Proton donor" evidence="10">
    <location>
        <position position="165"/>
    </location>
</feature>
<dbReference type="InterPro" id="IPR012341">
    <property type="entry name" value="6hp_glycosidase-like_sf"/>
</dbReference>
<dbReference type="GO" id="GO:0005783">
    <property type="term" value="C:endoplasmic reticulum"/>
    <property type="evidence" value="ECO:0007669"/>
    <property type="project" value="TreeGrafter"/>
</dbReference>
<sequence>MASFLKPKSNSWKSKKEPELPLYYKDKLQPDANVIQNVLRTPRKKKMLIKLFLASMAIYLVLWFYSLLPEKNVTDAELWNNRKLKVKEVFLESWHDYANHGWGKDVYKPRSQTGENMGPSPLGWIIVDSLDTLMLMDCKDELDEAKSWVKYELSYDFDYQVNTFETTIRMLGGLLSAHYLSEDDLYLEKATGLAKSLMGAFESKTGIPYSSVNLKTGKGVRSHTDGGASSTAEAATLQLEFKYLAKLTGETMYWDAVERVMKVLDDNHPKGGLVPIFVNPSTGHYQGNLIRLGSRGDSYYEYLLKQYLQTGESIYLEMYLETFDGIKKYLMNKSYPNGLTFLGERERGVDGPFSNKMDHLVCFIGGLFAMGATEGQTYQDAKALPSWNEKSQEQMDLAEEIGYTCYKMYHDVLTGLSPEIVVFNTDAKNRKDFSIKMADRHNLQRPETVETLFYLWKITGDIKYREWGWEIFESFVKYTKVTSGGKDGKPRYTSLDDVTSIPPRYRDNMESFWLAETLKYLYLLFDDSDDPRWDIKNVVYNTEAHPLPQFEMGDNFKTGWTRYGNLAEKPPSKIAGKAERPAAKKIDQQQVQAPLKDSAPLNIDDETAAMMKDIKSAKAAGDLKPQLDDGSDVADISDSKHVMDKQVDSEASIDDFGKEKEKAAQGSKLVAEEIKQRGEIPVAKQAVAKPLNEQVDQVLHEE</sequence>
<keyword evidence="4 11" id="KW-0479">Metal-binding</keyword>
<evidence type="ECO:0000256" key="12">
    <source>
        <dbReference type="PIRSR" id="PIRSR601382-3"/>
    </source>
</evidence>
<evidence type="ECO:0000313" key="17">
    <source>
        <dbReference type="Proteomes" id="UP001165063"/>
    </source>
</evidence>
<dbReference type="GO" id="GO:0036503">
    <property type="term" value="P:ERAD pathway"/>
    <property type="evidence" value="ECO:0007669"/>
    <property type="project" value="UniProtKB-ARBA"/>
</dbReference>
<keyword evidence="17" id="KW-1185">Reference proteome</keyword>
<accession>A0A9W6YSH2</accession>
<evidence type="ECO:0000256" key="7">
    <source>
        <dbReference type="ARBA" id="ARBA00023157"/>
    </source>
</evidence>
<evidence type="ECO:0000256" key="11">
    <source>
        <dbReference type="PIRSR" id="PIRSR601382-2"/>
    </source>
</evidence>
<dbReference type="PANTHER" id="PTHR11742:SF55">
    <property type="entry name" value="ENDOPLASMIC RETICULUM MANNOSYL-OLIGOSACCHARIDE 1,2-ALPHA-MANNOSIDASE"/>
    <property type="match status" value="1"/>
</dbReference>
<dbReference type="EMBL" id="BSXU01000058">
    <property type="protein sequence ID" value="GMG19080.1"/>
    <property type="molecule type" value="Genomic_DNA"/>
</dbReference>
<keyword evidence="7 12" id="KW-1015">Disulfide bond</keyword>
<dbReference type="Proteomes" id="UP001165063">
    <property type="component" value="Unassembled WGS sequence"/>
</dbReference>
<dbReference type="InterPro" id="IPR036026">
    <property type="entry name" value="Seven-hairpin_glycosidases"/>
</dbReference>
<name>A0A9W6YSH2_AMBMO</name>
<keyword evidence="13" id="KW-0326">Glycosidase</keyword>
<gene>
    <name evidence="16" type="ORF">Amon01_000019300</name>
</gene>